<feature type="transmembrane region" description="Helical" evidence="2">
    <location>
        <begin position="60"/>
        <end position="85"/>
    </location>
</feature>
<organism evidence="3 4">
    <name type="scientific">Durusdinium trenchii</name>
    <dbReference type="NCBI Taxonomy" id="1381693"/>
    <lineage>
        <taxon>Eukaryota</taxon>
        <taxon>Sar</taxon>
        <taxon>Alveolata</taxon>
        <taxon>Dinophyceae</taxon>
        <taxon>Suessiales</taxon>
        <taxon>Symbiodiniaceae</taxon>
        <taxon>Durusdinium</taxon>
    </lineage>
</organism>
<keyword evidence="2" id="KW-0812">Transmembrane</keyword>
<reference evidence="3 4" key="1">
    <citation type="submission" date="2024-02" db="EMBL/GenBank/DDBJ databases">
        <authorList>
            <person name="Chen Y."/>
            <person name="Shah S."/>
            <person name="Dougan E. K."/>
            <person name="Thang M."/>
            <person name="Chan C."/>
        </authorList>
    </citation>
    <scope>NUCLEOTIDE SEQUENCE [LARGE SCALE GENOMIC DNA]</scope>
</reference>
<evidence type="ECO:0000256" key="2">
    <source>
        <dbReference type="SAM" id="Phobius"/>
    </source>
</evidence>
<name>A0ABP0KW00_9DINO</name>
<dbReference type="Proteomes" id="UP001642484">
    <property type="component" value="Unassembled WGS sequence"/>
</dbReference>
<dbReference type="EMBL" id="CAXAMN010010191">
    <property type="protein sequence ID" value="CAK9031034.1"/>
    <property type="molecule type" value="Genomic_DNA"/>
</dbReference>
<sequence>MPAEHDQIDIERPKIPAWPEDVRQQTVRDESPRRMPNCPPIAAADSVREGRPSGQLWRRICAISLCTGMLAALCFVCGSLLGSAMGGSRWSPELMDFTNFIGILVLFVGMAGAGCVTLKLTTSEDAFSQALKYRVWASVPFSSLQLGVAPPAFQTYLVQGNGHFERHGPAVKKELKASEVILSESVSCTCCLSETWFEFVWFVHYLGPETGTFSYSIYTLSLLSKLLRSWFDIHFLGGTRRDSATKSAHPSKAALISSPATKS</sequence>
<evidence type="ECO:0000313" key="3">
    <source>
        <dbReference type="EMBL" id="CAK9031034.1"/>
    </source>
</evidence>
<accession>A0ABP0KW00</accession>
<feature type="transmembrane region" description="Helical" evidence="2">
    <location>
        <begin position="97"/>
        <end position="118"/>
    </location>
</feature>
<gene>
    <name evidence="3" type="ORF">CCMP2556_LOCUS18132</name>
</gene>
<feature type="region of interest" description="Disordered" evidence="1">
    <location>
        <begin position="26"/>
        <end position="46"/>
    </location>
</feature>
<evidence type="ECO:0000313" key="4">
    <source>
        <dbReference type="Proteomes" id="UP001642484"/>
    </source>
</evidence>
<keyword evidence="2" id="KW-1133">Transmembrane helix</keyword>
<feature type="region of interest" description="Disordered" evidence="1">
    <location>
        <begin position="242"/>
        <end position="263"/>
    </location>
</feature>
<comment type="caution">
    <text evidence="3">The sequence shown here is derived from an EMBL/GenBank/DDBJ whole genome shotgun (WGS) entry which is preliminary data.</text>
</comment>
<keyword evidence="2" id="KW-0472">Membrane</keyword>
<proteinExistence type="predicted"/>
<keyword evidence="4" id="KW-1185">Reference proteome</keyword>
<evidence type="ECO:0000256" key="1">
    <source>
        <dbReference type="SAM" id="MobiDB-lite"/>
    </source>
</evidence>
<protein>
    <submittedName>
        <fullName evidence="3">Uncharacterized protein</fullName>
    </submittedName>
</protein>